<comment type="caution">
    <text evidence="2">The sequence shown here is derived from an EMBL/GenBank/DDBJ whole genome shotgun (WGS) entry which is preliminary data.</text>
</comment>
<dbReference type="EMBL" id="BAABXL010000001">
    <property type="protein sequence ID" value="GAA6268682.1"/>
    <property type="molecule type" value="Genomic_DNA"/>
</dbReference>
<dbReference type="PROSITE" id="PS51782">
    <property type="entry name" value="LYSM"/>
    <property type="match status" value="1"/>
</dbReference>
<feature type="domain" description="LysM" evidence="1">
    <location>
        <begin position="48"/>
        <end position="99"/>
    </location>
</feature>
<dbReference type="CDD" id="cd00118">
    <property type="entry name" value="LysM"/>
    <property type="match status" value="1"/>
</dbReference>
<dbReference type="Proteomes" id="UP001600894">
    <property type="component" value="Unassembled WGS sequence"/>
</dbReference>
<evidence type="ECO:0000259" key="1">
    <source>
        <dbReference type="PROSITE" id="PS51782"/>
    </source>
</evidence>
<accession>A0ABQ0AXG5</accession>
<dbReference type="Pfam" id="PF01476">
    <property type="entry name" value="LysM"/>
    <property type="match status" value="1"/>
</dbReference>
<organism evidence="2 3">
    <name type="scientific">Enterocloster alcoholdehydrogenati</name>
    <dbReference type="NCBI Taxonomy" id="2547410"/>
    <lineage>
        <taxon>Bacteria</taxon>
        <taxon>Bacillati</taxon>
        <taxon>Bacillota</taxon>
        <taxon>Clostridia</taxon>
        <taxon>Lachnospirales</taxon>
        <taxon>Lachnospiraceae</taxon>
        <taxon>Enterocloster</taxon>
    </lineage>
</organism>
<protein>
    <recommendedName>
        <fullName evidence="1">LysM domain-containing protein</fullName>
    </recommendedName>
</protein>
<proteinExistence type="predicted"/>
<evidence type="ECO:0000313" key="3">
    <source>
        <dbReference type="Proteomes" id="UP001600894"/>
    </source>
</evidence>
<keyword evidence="3" id="KW-1185">Reference proteome</keyword>
<name>A0ABQ0AXG5_9FIRM</name>
<dbReference type="SUPFAM" id="SSF54106">
    <property type="entry name" value="LysM domain"/>
    <property type="match status" value="1"/>
</dbReference>
<dbReference type="InterPro" id="IPR018392">
    <property type="entry name" value="LysM"/>
</dbReference>
<dbReference type="InterPro" id="IPR036779">
    <property type="entry name" value="LysM_dom_sf"/>
</dbReference>
<dbReference type="Gene3D" id="3.10.350.10">
    <property type="entry name" value="LysM domain"/>
    <property type="match status" value="1"/>
</dbReference>
<reference evidence="2 3" key="1">
    <citation type="submission" date="2024-04" db="EMBL/GenBank/DDBJ databases">
        <title>Defined microbial consortia suppress multidrug-resistant proinflammatory Enterobacteriaceae via ecological control.</title>
        <authorList>
            <person name="Furuichi M."/>
            <person name="Kawaguchi T."/>
            <person name="Pust M."/>
            <person name="Yasuma K."/>
            <person name="Plichta D."/>
            <person name="Hasegawa N."/>
            <person name="Ohya T."/>
            <person name="Bhattarai S."/>
            <person name="Sasajima S."/>
            <person name="Aoto Y."/>
            <person name="Tuganbaev T."/>
            <person name="Yaginuma M."/>
            <person name="Ueda M."/>
            <person name="Okahashi N."/>
            <person name="Amafuji K."/>
            <person name="Kiridooshi Y."/>
            <person name="Sugita K."/>
            <person name="Strazar M."/>
            <person name="Skelly A."/>
            <person name="Suda W."/>
            <person name="Hattori M."/>
            <person name="Nakamoto N."/>
            <person name="Caballero S."/>
            <person name="Norman J."/>
            <person name="Olle B."/>
            <person name="Tanoue T."/>
            <person name="Arita M."/>
            <person name="Bucci V."/>
            <person name="Atarashi K."/>
            <person name="Xavier R."/>
            <person name="Honda K."/>
        </authorList>
    </citation>
    <scope>NUCLEOTIDE SEQUENCE [LARGE SCALE GENOMIC DNA]</scope>
    <source>
        <strain evidence="3">f13</strain>
    </source>
</reference>
<dbReference type="SMART" id="SM00257">
    <property type="entry name" value="LysM"/>
    <property type="match status" value="1"/>
</dbReference>
<gene>
    <name evidence="2" type="ORF">F130042H8_17420</name>
</gene>
<dbReference type="RefSeq" id="WP_178302318.1">
    <property type="nucleotide sequence ID" value="NZ_BAABXL010000001.1"/>
</dbReference>
<sequence length="103" mass="12174">MRRSVRRIRRRFFAACFMFLFTVTVIAGHSMLTTLAEEEKPKIVPYYSSIEIQEGDSLWGIANRYRKGSHLTTEEYVEKLRQMNTLREDTIHVGAHLTIVYYK</sequence>
<evidence type="ECO:0000313" key="2">
    <source>
        <dbReference type="EMBL" id="GAA6268682.1"/>
    </source>
</evidence>